<sequence>MDRWVSVIGLVMAGILVWYNSAWYNGGLRSVAPGKIGPWALIWVLIILVTAALFTLIGQRGS</sequence>
<keyword evidence="1" id="KW-0472">Membrane</keyword>
<evidence type="ECO:0000256" key="1">
    <source>
        <dbReference type="SAM" id="Phobius"/>
    </source>
</evidence>
<dbReference type="Proteomes" id="UP001187221">
    <property type="component" value="Unassembled WGS sequence"/>
</dbReference>
<evidence type="ECO:0000313" key="3">
    <source>
        <dbReference type="Proteomes" id="UP001187221"/>
    </source>
</evidence>
<proteinExistence type="predicted"/>
<gene>
    <name evidence="2" type="ORF">NUTIK01_07710</name>
</gene>
<protein>
    <submittedName>
        <fullName evidence="2">Uncharacterized protein</fullName>
    </submittedName>
</protein>
<dbReference type="RefSeq" id="WP_317973818.1">
    <property type="nucleotide sequence ID" value="NZ_BTFW01000001.1"/>
</dbReference>
<accession>A0ABQ6P410</accession>
<feature type="transmembrane region" description="Helical" evidence="1">
    <location>
        <begin position="36"/>
        <end position="57"/>
    </location>
</feature>
<dbReference type="EMBL" id="BTFW01000001">
    <property type="protein sequence ID" value="GMM59994.1"/>
    <property type="molecule type" value="Genomic_DNA"/>
</dbReference>
<keyword evidence="1" id="KW-0812">Transmembrane</keyword>
<comment type="caution">
    <text evidence="2">The sequence shown here is derived from an EMBL/GenBank/DDBJ whole genome shotgun (WGS) entry which is preliminary data.</text>
</comment>
<keyword evidence="3" id="KW-1185">Reference proteome</keyword>
<feature type="transmembrane region" description="Helical" evidence="1">
    <location>
        <begin position="7"/>
        <end position="24"/>
    </location>
</feature>
<name>A0ABQ6P410_9SPHN</name>
<evidence type="ECO:0000313" key="2">
    <source>
        <dbReference type="EMBL" id="GMM59994.1"/>
    </source>
</evidence>
<keyword evidence="1" id="KW-1133">Transmembrane helix</keyword>
<reference evidence="2 3" key="1">
    <citation type="submission" date="2023-06" db="EMBL/GenBank/DDBJ databases">
        <title>Draft genome sequence of Novosphingobium sp. strain IK01.</title>
        <authorList>
            <person name="Hatamoto M."/>
            <person name="Ikarashi T."/>
            <person name="Yamaguchi T."/>
        </authorList>
    </citation>
    <scope>NUCLEOTIDE SEQUENCE [LARGE SCALE GENOMIC DNA]</scope>
    <source>
        <strain evidence="2 3">IK01</strain>
    </source>
</reference>
<organism evidence="2 3">
    <name type="scientific">Novosphingobium pituita</name>
    <dbReference type="NCBI Taxonomy" id="3056842"/>
    <lineage>
        <taxon>Bacteria</taxon>
        <taxon>Pseudomonadati</taxon>
        <taxon>Pseudomonadota</taxon>
        <taxon>Alphaproteobacteria</taxon>
        <taxon>Sphingomonadales</taxon>
        <taxon>Sphingomonadaceae</taxon>
        <taxon>Novosphingobium</taxon>
    </lineage>
</organism>